<dbReference type="InterPro" id="IPR016167">
    <property type="entry name" value="FAD-bd_PCMH_sub1"/>
</dbReference>
<reference evidence="12" key="1">
    <citation type="submission" date="2021-06" db="EMBL/GenBank/DDBJ databases">
        <authorList>
            <person name="Arsene-Ploetze F."/>
        </authorList>
    </citation>
    <scope>NUCLEOTIDE SEQUENCE</scope>
    <source>
        <strain evidence="12">SBRY1</strain>
    </source>
</reference>
<keyword evidence="9" id="KW-0472">Membrane</keyword>
<dbReference type="InterPro" id="IPR016169">
    <property type="entry name" value="FAD-bd_PCMH_sub2"/>
</dbReference>
<keyword evidence="3" id="KW-0479">Metal-binding</keyword>
<feature type="transmembrane region" description="Helical" evidence="9">
    <location>
        <begin position="1002"/>
        <end position="1022"/>
    </location>
</feature>
<dbReference type="InterPro" id="IPR016164">
    <property type="entry name" value="FAD-linked_Oxase-like_C"/>
</dbReference>
<proteinExistence type="predicted"/>
<dbReference type="PROSITE" id="PS00198">
    <property type="entry name" value="4FE4S_FER_1"/>
    <property type="match status" value="1"/>
</dbReference>
<dbReference type="InterPro" id="IPR004113">
    <property type="entry name" value="FAD-bd_oxidored_4_C"/>
</dbReference>
<dbReference type="Pfam" id="PF02913">
    <property type="entry name" value="FAD-oxidase_C"/>
    <property type="match status" value="1"/>
</dbReference>
<keyword evidence="13" id="KW-1185">Reference proteome</keyword>
<evidence type="ECO:0000256" key="4">
    <source>
        <dbReference type="ARBA" id="ARBA00022827"/>
    </source>
</evidence>
<feature type="domain" description="4Fe-4S ferredoxin-type" evidence="10">
    <location>
        <begin position="623"/>
        <end position="654"/>
    </location>
</feature>
<keyword evidence="9" id="KW-1133">Transmembrane helix</keyword>
<keyword evidence="5" id="KW-0560">Oxidoreductase</keyword>
<feature type="domain" description="FAD-binding PCMH-type" evidence="11">
    <location>
        <begin position="50"/>
        <end position="278"/>
    </location>
</feature>
<keyword evidence="7" id="KW-0411">Iron-sulfur</keyword>
<feature type="compositionally biased region" description="Basic and acidic residues" evidence="8">
    <location>
        <begin position="983"/>
        <end position="993"/>
    </location>
</feature>
<evidence type="ECO:0000256" key="8">
    <source>
        <dbReference type="SAM" id="MobiDB-lite"/>
    </source>
</evidence>
<dbReference type="GO" id="GO:0046872">
    <property type="term" value="F:metal ion binding"/>
    <property type="evidence" value="ECO:0007669"/>
    <property type="project" value="UniProtKB-KW"/>
</dbReference>
<evidence type="ECO:0000259" key="10">
    <source>
        <dbReference type="PROSITE" id="PS51379"/>
    </source>
</evidence>
<dbReference type="Gene3D" id="3.30.70.2740">
    <property type="match status" value="1"/>
</dbReference>
<dbReference type="Gene3D" id="3.30.465.10">
    <property type="match status" value="1"/>
</dbReference>
<dbReference type="RefSeq" id="WP_205044934.1">
    <property type="nucleotide sequence ID" value="NZ_CAJVAX010000018.1"/>
</dbReference>
<comment type="cofactor">
    <cofactor evidence="1">
        <name>FAD</name>
        <dbReference type="ChEBI" id="CHEBI:57692"/>
    </cofactor>
</comment>
<protein>
    <submittedName>
        <fullName evidence="12">FAD/FMN-containing dehydrogenase</fullName>
    </submittedName>
</protein>
<dbReference type="InterPro" id="IPR016166">
    <property type="entry name" value="FAD-bd_PCMH"/>
</dbReference>
<keyword evidence="6" id="KW-0408">Iron</keyword>
<dbReference type="GO" id="GO:0071949">
    <property type="term" value="F:FAD binding"/>
    <property type="evidence" value="ECO:0007669"/>
    <property type="project" value="InterPro"/>
</dbReference>
<dbReference type="GO" id="GO:0051536">
    <property type="term" value="F:iron-sulfur cluster binding"/>
    <property type="evidence" value="ECO:0007669"/>
    <property type="project" value="UniProtKB-KW"/>
</dbReference>
<dbReference type="GO" id="GO:0008720">
    <property type="term" value="F:D-lactate dehydrogenase (NAD+) activity"/>
    <property type="evidence" value="ECO:0007669"/>
    <property type="project" value="TreeGrafter"/>
</dbReference>
<evidence type="ECO:0000256" key="6">
    <source>
        <dbReference type="ARBA" id="ARBA00023004"/>
    </source>
</evidence>
<evidence type="ECO:0000259" key="11">
    <source>
        <dbReference type="PROSITE" id="PS51387"/>
    </source>
</evidence>
<evidence type="ECO:0000256" key="5">
    <source>
        <dbReference type="ARBA" id="ARBA00023002"/>
    </source>
</evidence>
<dbReference type="InterPro" id="IPR017900">
    <property type="entry name" value="4Fe4S_Fe_S_CS"/>
</dbReference>
<evidence type="ECO:0000313" key="13">
    <source>
        <dbReference type="Proteomes" id="UP001153328"/>
    </source>
</evidence>
<dbReference type="Gene3D" id="3.30.43.10">
    <property type="entry name" value="Uridine Diphospho-n-acetylenolpyruvylglucosamine Reductase, domain 2"/>
    <property type="match status" value="1"/>
</dbReference>
<dbReference type="GO" id="GO:1903457">
    <property type="term" value="P:lactate catabolic process"/>
    <property type="evidence" value="ECO:0007669"/>
    <property type="project" value="TreeGrafter"/>
</dbReference>
<dbReference type="Pfam" id="PF13183">
    <property type="entry name" value="Fer4_8"/>
    <property type="match status" value="1"/>
</dbReference>
<dbReference type="PANTHER" id="PTHR11748:SF119">
    <property type="entry name" value="D-2-HYDROXYGLUTARATE DEHYDROGENASE"/>
    <property type="match status" value="1"/>
</dbReference>
<dbReference type="SUPFAM" id="SSF46548">
    <property type="entry name" value="alpha-helical ferredoxin"/>
    <property type="match status" value="1"/>
</dbReference>
<dbReference type="SUPFAM" id="SSF55103">
    <property type="entry name" value="FAD-linked oxidases, C-terminal domain"/>
    <property type="match status" value="1"/>
</dbReference>
<dbReference type="PANTHER" id="PTHR11748">
    <property type="entry name" value="D-LACTATE DEHYDROGENASE"/>
    <property type="match status" value="1"/>
</dbReference>
<dbReference type="SUPFAM" id="SSF56176">
    <property type="entry name" value="FAD-binding/transporter-associated domain-like"/>
    <property type="match status" value="1"/>
</dbReference>
<keyword evidence="2" id="KW-0285">Flavoprotein</keyword>
<sequence>MSTVERPTPTAADSTQDLAALEEALRAEVAGEVRFDAGSRGAYATDGSNYRQVPLGVVVPRDVEAGAAAVAVCARFGAPLLSRGGGTSLAGQCTNAAVVIDWTKYCDGVVSVDPEARTCIVEPGVVLDDLNRQLAACGLMFGPKPSTHSHCTVGGMVGNNSCGASAQAYGKTVDNVRRLEILTYDGVRCWVGRTSPEDFDAMTALGDRRAELYAGMRRIGDRHLADIRRGFPKIPRRVSGYNLDDLLPENGFHVARALVGSEGTLVTVLHAELELVPVPAADAMLILGYPDICAAADDVQRVLANSSPAQLEALDDRMAQLMHEEGSHTESLRTFPEGGSWLLLQFTGDDQQAADRQAEELLHALGRSKDDPDVALSDDTAREQRMLKAREAGLGVTARPPDERETWEGWEDSAVPPEKLGGYLRDLKGLFERFGYDHPSLYGHFGQGCVHTRIPFGLRTAEGVARFHDFLRAAADLVVSYGGSLSGEHGDGQARGELLCTMYGDELVGAFGELKALFDPRDRMNPGKVVGPHAADQDLRLGADWRPHDDSDARFGYTEDGGSFNQAVMRCVGIGNCRSHQGGVMCPSYRATGEEEHSTRGRARLLFEMIGGHEDSPVTGGWRSPEVKDALDLCLACKGCKSDCPVGVDMATYKAEFLSHHYRGRLRPVAHYALGWLPLWARAAQLAPGVVNAALRAPGLAALGKRIAGVAERDAPLFAGESFVRWWRERGTPEPEPGDPRAVLLWPDTFSTYFHPAVARSAVRVLESAGFRVAVPHESVCCGLTLISTGQLDRAKRVLTRTAAALRPWIEAGTPVVGLEPSCTAVFRADAPELMPDDQDVQRLAGQFLTLSELLLQRAPQDWSPPVLTRAATVQTHCHQHAVTGFDADRELMRRAGLDADVLDEGCCGLAGNFGFERGHQELSEAIGELGVLPAVRQAAPGALVVADGFSCRTQIEQGGTGRRALHLAEALALGLDGPAPADHPEKAADRPEPPSAARARLVTASAVAAAGAAAGGLFVLLRRASR</sequence>
<name>A0A9W4H2P8_9ACTN</name>
<keyword evidence="9" id="KW-0812">Transmembrane</keyword>
<dbReference type="InterPro" id="IPR006094">
    <property type="entry name" value="Oxid_FAD_bind_N"/>
</dbReference>
<evidence type="ECO:0000256" key="3">
    <source>
        <dbReference type="ARBA" id="ARBA00022723"/>
    </source>
</evidence>
<dbReference type="GO" id="GO:0004458">
    <property type="term" value="F:D-lactate dehydrogenase (cytochrome) activity"/>
    <property type="evidence" value="ECO:0007669"/>
    <property type="project" value="TreeGrafter"/>
</dbReference>
<dbReference type="EMBL" id="CAJVAX010000018">
    <property type="protein sequence ID" value="CAG7646018.1"/>
    <property type="molecule type" value="Genomic_DNA"/>
</dbReference>
<comment type="caution">
    <text evidence="12">The sequence shown here is derived from an EMBL/GenBank/DDBJ whole genome shotgun (WGS) entry which is preliminary data.</text>
</comment>
<dbReference type="Pfam" id="PF02754">
    <property type="entry name" value="CCG"/>
    <property type="match status" value="1"/>
</dbReference>
<dbReference type="Pfam" id="PF01565">
    <property type="entry name" value="FAD_binding_4"/>
    <property type="match status" value="1"/>
</dbReference>
<dbReference type="Proteomes" id="UP001153328">
    <property type="component" value="Unassembled WGS sequence"/>
</dbReference>
<evidence type="ECO:0000256" key="2">
    <source>
        <dbReference type="ARBA" id="ARBA00022630"/>
    </source>
</evidence>
<dbReference type="PROSITE" id="PS51379">
    <property type="entry name" value="4FE4S_FER_2"/>
    <property type="match status" value="1"/>
</dbReference>
<evidence type="ECO:0000313" key="12">
    <source>
        <dbReference type="EMBL" id="CAG7646018.1"/>
    </source>
</evidence>
<evidence type="ECO:0000256" key="1">
    <source>
        <dbReference type="ARBA" id="ARBA00001974"/>
    </source>
</evidence>
<evidence type="ECO:0000256" key="7">
    <source>
        <dbReference type="ARBA" id="ARBA00023014"/>
    </source>
</evidence>
<keyword evidence="4" id="KW-0274">FAD</keyword>
<evidence type="ECO:0000256" key="9">
    <source>
        <dbReference type="SAM" id="Phobius"/>
    </source>
</evidence>
<gene>
    <name evidence="12" type="ORF">SBRY_40307</name>
</gene>
<dbReference type="PROSITE" id="PS51387">
    <property type="entry name" value="FAD_PCMH"/>
    <property type="match status" value="1"/>
</dbReference>
<dbReference type="InterPro" id="IPR036318">
    <property type="entry name" value="FAD-bd_PCMH-like_sf"/>
</dbReference>
<dbReference type="AlphaFoldDB" id="A0A9W4H2P8"/>
<accession>A0A9W4H2P8</accession>
<dbReference type="InterPro" id="IPR004017">
    <property type="entry name" value="Cys_rich_dom"/>
</dbReference>
<dbReference type="InterPro" id="IPR017896">
    <property type="entry name" value="4Fe4S_Fe-S-bd"/>
</dbReference>
<organism evidence="12 13">
    <name type="scientific">Actinacidiphila bryophytorum</name>
    <dbReference type="NCBI Taxonomy" id="1436133"/>
    <lineage>
        <taxon>Bacteria</taxon>
        <taxon>Bacillati</taxon>
        <taxon>Actinomycetota</taxon>
        <taxon>Actinomycetes</taxon>
        <taxon>Kitasatosporales</taxon>
        <taxon>Streptomycetaceae</taxon>
        <taxon>Actinacidiphila</taxon>
    </lineage>
</organism>
<feature type="region of interest" description="Disordered" evidence="8">
    <location>
        <begin position="977"/>
        <end position="998"/>
    </location>
</feature>